<keyword evidence="1" id="KW-0472">Membrane</keyword>
<dbReference type="AlphaFoldDB" id="A0A0A2TD38"/>
<keyword evidence="1" id="KW-0812">Transmembrane</keyword>
<feature type="transmembrane region" description="Helical" evidence="1">
    <location>
        <begin position="59"/>
        <end position="79"/>
    </location>
</feature>
<feature type="transmembrane region" description="Helical" evidence="1">
    <location>
        <begin position="29"/>
        <end position="47"/>
    </location>
</feature>
<keyword evidence="3" id="KW-1185">Reference proteome</keyword>
<evidence type="ECO:0000313" key="2">
    <source>
        <dbReference type="EMBL" id="KGP72318.1"/>
    </source>
</evidence>
<accession>A0A0A2TD38</accession>
<evidence type="ECO:0000256" key="1">
    <source>
        <dbReference type="SAM" id="Phobius"/>
    </source>
</evidence>
<dbReference type="eggNOG" id="ENOG5030CDT">
    <property type="taxonomic scope" value="Bacteria"/>
</dbReference>
<evidence type="ECO:0000313" key="3">
    <source>
        <dbReference type="Proteomes" id="UP000030147"/>
    </source>
</evidence>
<comment type="caution">
    <text evidence="2">The sequence shown here is derived from an EMBL/GenBank/DDBJ whole genome shotgun (WGS) entry which is preliminary data.</text>
</comment>
<feature type="transmembrane region" description="Helical" evidence="1">
    <location>
        <begin position="5"/>
        <end position="23"/>
    </location>
</feature>
<protein>
    <submittedName>
        <fullName evidence="2">Uncharacterized protein</fullName>
    </submittedName>
</protein>
<reference evidence="2 3" key="1">
    <citation type="journal article" date="2015" name="Stand. Genomic Sci.">
        <title>High quality draft genome sequence of the moderately halophilic bacterium Pontibacillus yanchengensis Y32(T) and comparison among Pontibacillus genomes.</title>
        <authorList>
            <person name="Huang J."/>
            <person name="Qiao Z.X."/>
            <person name="Tang J.W."/>
            <person name="Wang G."/>
        </authorList>
    </citation>
    <scope>NUCLEOTIDE SEQUENCE [LARGE SCALE GENOMIC DNA]</scope>
    <source>
        <strain evidence="2 3">Y32</strain>
    </source>
</reference>
<organism evidence="2 3">
    <name type="scientific">Pontibacillus yanchengensis Y32</name>
    <dbReference type="NCBI Taxonomy" id="1385514"/>
    <lineage>
        <taxon>Bacteria</taxon>
        <taxon>Bacillati</taxon>
        <taxon>Bacillota</taxon>
        <taxon>Bacilli</taxon>
        <taxon>Bacillales</taxon>
        <taxon>Bacillaceae</taxon>
        <taxon>Pontibacillus</taxon>
    </lineage>
</organism>
<gene>
    <name evidence="2" type="ORF">N782_13165</name>
</gene>
<name>A0A0A2TD38_9BACI</name>
<dbReference type="Proteomes" id="UP000030147">
    <property type="component" value="Unassembled WGS sequence"/>
</dbReference>
<proteinExistence type="predicted"/>
<dbReference type="EMBL" id="AVBF01000033">
    <property type="protein sequence ID" value="KGP72318.1"/>
    <property type="molecule type" value="Genomic_DNA"/>
</dbReference>
<sequence length="80" mass="9299">MKYVLLYNILIISWSLYLLVVHISNKDHWSFQGILVILWIVLTVPYLKRLKFSKRSILLHSVICFGVVSGGHVLFSWIIG</sequence>
<keyword evidence="1" id="KW-1133">Transmembrane helix</keyword>